<evidence type="ECO:0000313" key="2">
    <source>
        <dbReference type="Proteomes" id="UP000176854"/>
    </source>
</evidence>
<comment type="caution">
    <text evidence="1">The sequence shown here is derived from an EMBL/GenBank/DDBJ whole genome shotgun (WGS) entry which is preliminary data.</text>
</comment>
<evidence type="ECO:0000313" key="1">
    <source>
        <dbReference type="EMBL" id="OGG08523.1"/>
    </source>
</evidence>
<proteinExistence type="predicted"/>
<gene>
    <name evidence="1" type="ORF">A2154_04470</name>
</gene>
<evidence type="ECO:0008006" key="3">
    <source>
        <dbReference type="Google" id="ProtNLM"/>
    </source>
</evidence>
<reference evidence="1 2" key="1">
    <citation type="journal article" date="2016" name="Nat. Commun.">
        <title>Thousands of microbial genomes shed light on interconnected biogeochemical processes in an aquifer system.</title>
        <authorList>
            <person name="Anantharaman K."/>
            <person name="Brown C.T."/>
            <person name="Hug L.A."/>
            <person name="Sharon I."/>
            <person name="Castelle C.J."/>
            <person name="Probst A.J."/>
            <person name="Thomas B.C."/>
            <person name="Singh A."/>
            <person name="Wilkins M.J."/>
            <person name="Karaoz U."/>
            <person name="Brodie E.L."/>
            <person name="Williams K.H."/>
            <person name="Hubbard S.S."/>
            <person name="Banfield J.F."/>
        </authorList>
    </citation>
    <scope>NUCLEOTIDE SEQUENCE [LARGE SCALE GENOMIC DNA]</scope>
</reference>
<dbReference type="EMBL" id="MFJC01000064">
    <property type="protein sequence ID" value="OGG08523.1"/>
    <property type="molecule type" value="Genomic_DNA"/>
</dbReference>
<dbReference type="AlphaFoldDB" id="A0A1F5Z827"/>
<sequence>MHSTGKVLGSVIYAADGRQILLDEFLRGSPMEGKAEIFVTNATKYGIDYRLLPAIAMCESNLGKRIPSSQSFNAWGIGVYSGQHHGATFASWDQAIEWVNYYVYEKFTTRQIVDIYEIGAIWAPPSVENGNSWANCVKSFMEQIE</sequence>
<organism evidence="1 2">
    <name type="scientific">Candidatus Gottesmanbacteria bacterium RBG_16_43_7</name>
    <dbReference type="NCBI Taxonomy" id="1798373"/>
    <lineage>
        <taxon>Bacteria</taxon>
        <taxon>Candidatus Gottesmaniibacteriota</taxon>
    </lineage>
</organism>
<protein>
    <recommendedName>
        <fullName evidence="3">Mannosyl-glycoprotein endo-beta-N-acetylglucosamidase-like domain-containing protein</fullName>
    </recommendedName>
</protein>
<name>A0A1F5Z827_9BACT</name>
<dbReference type="Proteomes" id="UP000176854">
    <property type="component" value="Unassembled WGS sequence"/>
</dbReference>
<dbReference type="STRING" id="1798373.A2154_04470"/>
<accession>A0A1F5Z827</accession>